<comment type="caution">
    <text evidence="1">The sequence shown here is derived from an EMBL/GenBank/DDBJ whole genome shotgun (WGS) entry which is preliminary data.</text>
</comment>
<organism evidence="1">
    <name type="scientific">bioreactor metagenome</name>
    <dbReference type="NCBI Taxonomy" id="1076179"/>
    <lineage>
        <taxon>unclassified sequences</taxon>
        <taxon>metagenomes</taxon>
        <taxon>ecological metagenomes</taxon>
    </lineage>
</organism>
<protein>
    <submittedName>
        <fullName evidence="1">Uncharacterized protein</fullName>
    </submittedName>
</protein>
<evidence type="ECO:0000313" key="1">
    <source>
        <dbReference type="EMBL" id="MPM38126.1"/>
    </source>
</evidence>
<reference evidence="1" key="1">
    <citation type="submission" date="2019-08" db="EMBL/GenBank/DDBJ databases">
        <authorList>
            <person name="Kucharzyk K."/>
            <person name="Murdoch R.W."/>
            <person name="Higgins S."/>
            <person name="Loffler F."/>
        </authorList>
    </citation>
    <scope>NUCLEOTIDE SEQUENCE</scope>
</reference>
<proteinExistence type="predicted"/>
<name>A0A644ZB58_9ZZZZ</name>
<dbReference type="AlphaFoldDB" id="A0A644ZB58"/>
<gene>
    <name evidence="1" type="ORF">SDC9_84753</name>
</gene>
<sequence>MVGFEAFKHFQRIVQNRRRWVDGKWLIRHDARVMPSQLLLIIRNEHVIGKHSAKAEGGLIFELWLFA</sequence>
<accession>A0A644ZB58</accession>
<dbReference type="EMBL" id="VSSQ01008180">
    <property type="protein sequence ID" value="MPM38126.1"/>
    <property type="molecule type" value="Genomic_DNA"/>
</dbReference>